<comment type="pathway">
    <text evidence="3">Amino-acid degradation; L-arginine degradation via AST pathway; L-glutamate and succinate from L-arginine: step 2/5.</text>
</comment>
<sequence>MSQHAVEANFDGLVGPTHNYAGLSWGNVASKANVHAVSNPREAALQGLAKMKRLADRGYAQGILPPHERPHLPTLRRLGYAGTDTDILAKVAREAPALLAAVSSASAMWTANAATVSPSADTSDGRVHFTPANLSAKFHRAIEHEVTGRSLRAIFADERYFAHHPALPSVAHFGDEGAANHTRLCAGYGAPGVELFVYGRVAFNEDAPAPTRFPARQTLEASQAIARLHGLADAHRVFAQQNPAAIDAGVFHNDVIAVGNGNTLFYHELAFLDEARTLADIRARLTGTELHAIRVDAAEVPIEDAVASYLFNSQLLEAPGGMLLAVPGECREVASVSRYLDRLVASGGPIQAVEVFDVKQSMKNGGGPACLRLRVVLTDEERQAVNPGAWLTDALYAKLTAWVERHYRDRLSQDDLADPKLLDEVRTALDELTGLLGLGSIYDFQR</sequence>
<evidence type="ECO:0000256" key="2">
    <source>
        <dbReference type="ARBA" id="ARBA00022801"/>
    </source>
</evidence>
<dbReference type="PANTHER" id="PTHR30420:SF2">
    <property type="entry name" value="N-SUCCINYLARGININE DIHYDROLASE"/>
    <property type="match status" value="1"/>
</dbReference>
<feature type="active site" evidence="3">
    <location>
        <position position="252"/>
    </location>
</feature>
<dbReference type="GO" id="GO:0019545">
    <property type="term" value="P:L-arginine catabolic process to succinate"/>
    <property type="evidence" value="ECO:0007669"/>
    <property type="project" value="UniProtKB-UniRule"/>
</dbReference>
<keyword evidence="6" id="KW-1185">Reference proteome</keyword>
<comment type="similarity">
    <text evidence="3">Belongs to the succinylarginine dihydrolase family.</text>
</comment>
<keyword evidence="2 3" id="KW-0378">Hydrolase</keyword>
<dbReference type="AlphaFoldDB" id="A0A1V2DRI4"/>
<dbReference type="Pfam" id="PF04996">
    <property type="entry name" value="AstB"/>
    <property type="match status" value="1"/>
</dbReference>
<dbReference type="Gene3D" id="3.75.10.20">
    <property type="entry name" value="Succinylarginine dihydrolase"/>
    <property type="match status" value="1"/>
</dbReference>
<keyword evidence="1 3" id="KW-0056">Arginine metabolism</keyword>
<dbReference type="GO" id="GO:0009015">
    <property type="term" value="F:N-succinylarginine dihydrolase activity"/>
    <property type="evidence" value="ECO:0007669"/>
    <property type="project" value="UniProtKB-UniRule"/>
</dbReference>
<feature type="binding site" evidence="3">
    <location>
        <position position="364"/>
    </location>
    <ligand>
        <name>substrate</name>
    </ligand>
</feature>
<evidence type="ECO:0000313" key="6">
    <source>
        <dbReference type="Proteomes" id="UP000189339"/>
    </source>
</evidence>
<accession>A0A1V2DRI4</accession>
<feature type="active site" evidence="3">
    <location>
        <position position="176"/>
    </location>
</feature>
<comment type="caution">
    <text evidence="5">The sequence shown here is derived from an EMBL/GenBank/DDBJ whole genome shotgun (WGS) entry which is preliminary data.</text>
</comment>
<protein>
    <recommendedName>
        <fullName evidence="3 4">N-succinylarginine dihydrolase</fullName>
        <ecNumber evidence="3 4">3.5.3.23</ecNumber>
    </recommendedName>
</protein>
<dbReference type="OrthoDB" id="248552at2"/>
<evidence type="ECO:0000256" key="3">
    <source>
        <dbReference type="HAMAP-Rule" id="MF_01172"/>
    </source>
</evidence>
<dbReference type="EMBL" id="MSCW01000007">
    <property type="protein sequence ID" value="ONF43203.1"/>
    <property type="molecule type" value="Genomic_DNA"/>
</dbReference>
<organism evidence="5 6">
    <name type="scientific">Marinobacter lutaoensis</name>
    <dbReference type="NCBI Taxonomy" id="135739"/>
    <lineage>
        <taxon>Bacteria</taxon>
        <taxon>Pseudomonadati</taxon>
        <taxon>Pseudomonadota</taxon>
        <taxon>Gammaproteobacteria</taxon>
        <taxon>Pseudomonadales</taxon>
        <taxon>Marinobacteraceae</taxon>
        <taxon>Marinobacter</taxon>
    </lineage>
</organism>
<reference evidence="5 6" key="1">
    <citation type="submission" date="2016-12" db="EMBL/GenBank/DDBJ databases">
        <title>Marinobacter lutaoensis whole genome sequencing.</title>
        <authorList>
            <person name="Verma A."/>
            <person name="Krishnamurthi S."/>
        </authorList>
    </citation>
    <scope>NUCLEOTIDE SEQUENCE [LARGE SCALE GENOMIC DNA]</scope>
    <source>
        <strain evidence="5 6">T5054</strain>
    </source>
</reference>
<dbReference type="NCBIfam" id="TIGR03241">
    <property type="entry name" value="arg_catab_astB"/>
    <property type="match status" value="1"/>
</dbReference>
<dbReference type="GO" id="GO:0019544">
    <property type="term" value="P:L-arginine catabolic process to L-glutamate"/>
    <property type="evidence" value="ECO:0007669"/>
    <property type="project" value="UniProtKB-UniRule"/>
</dbReference>
<feature type="binding site" evidence="3">
    <location>
        <begin position="21"/>
        <end position="30"/>
    </location>
    <ligand>
        <name>substrate</name>
    </ligand>
</feature>
<dbReference type="Proteomes" id="UP000189339">
    <property type="component" value="Unassembled WGS sequence"/>
</dbReference>
<evidence type="ECO:0000313" key="5">
    <source>
        <dbReference type="EMBL" id="ONF43203.1"/>
    </source>
</evidence>
<dbReference type="HAMAP" id="MF_01172">
    <property type="entry name" value="AstB"/>
    <property type="match status" value="1"/>
</dbReference>
<dbReference type="RefSeq" id="WP_076724680.1">
    <property type="nucleotide sequence ID" value="NZ_JABWTC010000004.1"/>
</dbReference>
<feature type="binding site" evidence="3">
    <location>
        <position position="216"/>
    </location>
    <ligand>
        <name>substrate</name>
    </ligand>
</feature>
<dbReference type="EC" id="3.5.3.23" evidence="3 4"/>
<name>A0A1V2DRI4_9GAMM</name>
<evidence type="ECO:0000256" key="1">
    <source>
        <dbReference type="ARBA" id="ARBA00022503"/>
    </source>
</evidence>
<comment type="function">
    <text evidence="3">Catalyzes the hydrolysis of N(2)-succinylarginine into N(2)-succinylornithine, ammonia and CO(2).</text>
</comment>
<gene>
    <name evidence="3" type="primary">astB</name>
    <name evidence="5" type="ORF">BTO32_10975</name>
</gene>
<feature type="active site" description="Nucleophile" evidence="3">
    <location>
        <position position="370"/>
    </location>
</feature>
<proteinExistence type="inferred from homology"/>
<feature type="binding site" evidence="3">
    <location>
        <position position="112"/>
    </location>
    <ligand>
        <name>substrate</name>
    </ligand>
</feature>
<dbReference type="STRING" id="135739.BTO32_10975"/>
<dbReference type="InterPro" id="IPR037031">
    <property type="entry name" value="AstB_sf"/>
</dbReference>
<comment type="subunit">
    <text evidence="3">Homodimer.</text>
</comment>
<dbReference type="NCBIfam" id="NF009789">
    <property type="entry name" value="PRK13281.1"/>
    <property type="match status" value="1"/>
</dbReference>
<feature type="binding site" evidence="3">
    <location>
        <begin position="139"/>
        <end position="140"/>
    </location>
    <ligand>
        <name>substrate</name>
    </ligand>
</feature>
<evidence type="ECO:0000256" key="4">
    <source>
        <dbReference type="NCBIfam" id="TIGR03241"/>
    </source>
</evidence>
<dbReference type="InterPro" id="IPR007079">
    <property type="entry name" value="SuccinylArg_d-Hdrlase_AstB"/>
</dbReference>
<dbReference type="PANTHER" id="PTHR30420">
    <property type="entry name" value="N-SUCCINYLARGININE DIHYDROLASE"/>
    <property type="match status" value="1"/>
</dbReference>
<comment type="catalytic activity">
    <reaction evidence="3">
        <text>N(2)-succinyl-L-arginine + 2 H2O + 2 H(+) = N(2)-succinyl-L-ornithine + 2 NH4(+) + CO2</text>
        <dbReference type="Rhea" id="RHEA:19533"/>
        <dbReference type="ChEBI" id="CHEBI:15377"/>
        <dbReference type="ChEBI" id="CHEBI:15378"/>
        <dbReference type="ChEBI" id="CHEBI:16526"/>
        <dbReference type="ChEBI" id="CHEBI:28938"/>
        <dbReference type="ChEBI" id="CHEBI:58241"/>
        <dbReference type="ChEBI" id="CHEBI:58514"/>
        <dbReference type="EC" id="3.5.3.23"/>
    </reaction>
</comment>
<dbReference type="SUPFAM" id="SSF55909">
    <property type="entry name" value="Pentein"/>
    <property type="match status" value="1"/>
</dbReference>
<dbReference type="UniPathway" id="UPA00185">
    <property type="reaction ID" value="UER00280"/>
</dbReference>
<feature type="binding site" evidence="3">
    <location>
        <position position="254"/>
    </location>
    <ligand>
        <name>substrate</name>
    </ligand>
</feature>